<protein>
    <submittedName>
        <fullName evidence="1">Uncharacterized protein</fullName>
    </submittedName>
</protein>
<reference evidence="1 2" key="1">
    <citation type="journal article" date="2018" name="Sci. Rep.">
        <title>Genomic signatures of local adaptation to the degree of environmental predictability in rotifers.</title>
        <authorList>
            <person name="Franch-Gras L."/>
            <person name="Hahn C."/>
            <person name="Garcia-Roger E.M."/>
            <person name="Carmona M.J."/>
            <person name="Serra M."/>
            <person name="Gomez A."/>
        </authorList>
    </citation>
    <scope>NUCLEOTIDE SEQUENCE [LARGE SCALE GENOMIC DNA]</scope>
    <source>
        <strain evidence="1">HYR1</strain>
    </source>
</reference>
<comment type="caution">
    <text evidence="1">The sequence shown here is derived from an EMBL/GenBank/DDBJ whole genome shotgun (WGS) entry which is preliminary data.</text>
</comment>
<dbReference type="Proteomes" id="UP000276133">
    <property type="component" value="Unassembled WGS sequence"/>
</dbReference>
<organism evidence="1 2">
    <name type="scientific">Brachionus plicatilis</name>
    <name type="common">Marine rotifer</name>
    <name type="synonym">Brachionus muelleri</name>
    <dbReference type="NCBI Taxonomy" id="10195"/>
    <lineage>
        <taxon>Eukaryota</taxon>
        <taxon>Metazoa</taxon>
        <taxon>Spiralia</taxon>
        <taxon>Gnathifera</taxon>
        <taxon>Rotifera</taxon>
        <taxon>Eurotatoria</taxon>
        <taxon>Monogononta</taxon>
        <taxon>Pseudotrocha</taxon>
        <taxon>Ploima</taxon>
        <taxon>Brachionidae</taxon>
        <taxon>Brachionus</taxon>
    </lineage>
</organism>
<name>A0A3M7QIN8_BRAPC</name>
<evidence type="ECO:0000313" key="1">
    <source>
        <dbReference type="EMBL" id="RNA11149.1"/>
    </source>
</evidence>
<evidence type="ECO:0000313" key="2">
    <source>
        <dbReference type="Proteomes" id="UP000276133"/>
    </source>
</evidence>
<sequence length="119" mass="14060">MIALNVSLENLMNNVFLVSSIFSLRFHVDNVIKCSQKNMINGKNYLDLDKIIVSSGLMNFKTFFIFHQKYTNWVCFTLLKLKFFDDQNIIWFFNCLGRKIFFSLHFGTNLLKITTEKNI</sequence>
<proteinExistence type="predicted"/>
<accession>A0A3M7QIN8</accession>
<dbReference type="AlphaFoldDB" id="A0A3M7QIN8"/>
<gene>
    <name evidence="1" type="ORF">BpHYR1_009962</name>
</gene>
<keyword evidence="2" id="KW-1185">Reference proteome</keyword>
<dbReference type="EMBL" id="REGN01006037">
    <property type="protein sequence ID" value="RNA11149.1"/>
    <property type="molecule type" value="Genomic_DNA"/>
</dbReference>